<organism evidence="1 2">
    <name type="scientific">Suillus fuscotomentosus</name>
    <dbReference type="NCBI Taxonomy" id="1912939"/>
    <lineage>
        <taxon>Eukaryota</taxon>
        <taxon>Fungi</taxon>
        <taxon>Dikarya</taxon>
        <taxon>Basidiomycota</taxon>
        <taxon>Agaricomycotina</taxon>
        <taxon>Agaricomycetes</taxon>
        <taxon>Agaricomycetidae</taxon>
        <taxon>Boletales</taxon>
        <taxon>Suillineae</taxon>
        <taxon>Suillaceae</taxon>
        <taxon>Suillus</taxon>
    </lineage>
</organism>
<dbReference type="EMBL" id="JABBWK010000153">
    <property type="protein sequence ID" value="KAG1889685.1"/>
    <property type="molecule type" value="Genomic_DNA"/>
</dbReference>
<name>A0AAD4DQC3_9AGAM</name>
<dbReference type="Proteomes" id="UP001195769">
    <property type="component" value="Unassembled WGS sequence"/>
</dbReference>
<proteinExistence type="predicted"/>
<gene>
    <name evidence="1" type="ORF">F5891DRAFT_1073069</name>
</gene>
<keyword evidence="2" id="KW-1185">Reference proteome</keyword>
<sequence length="72" mass="8541">MGEWKEDVIQLISWLDWSMWVKCRLACGFEEMCYYLPTWPFGFFRTPAHHFKANGTVVHYGQTQTKGNGRDH</sequence>
<evidence type="ECO:0000313" key="1">
    <source>
        <dbReference type="EMBL" id="KAG1889685.1"/>
    </source>
</evidence>
<protein>
    <submittedName>
        <fullName evidence="1">Uncharacterized protein</fullName>
    </submittedName>
</protein>
<dbReference type="GeneID" id="64657622"/>
<reference evidence="1" key="1">
    <citation type="journal article" date="2020" name="New Phytol.">
        <title>Comparative genomics reveals dynamic genome evolution in host specialist ectomycorrhizal fungi.</title>
        <authorList>
            <person name="Lofgren L.A."/>
            <person name="Nguyen N.H."/>
            <person name="Vilgalys R."/>
            <person name="Ruytinx J."/>
            <person name="Liao H.L."/>
            <person name="Branco S."/>
            <person name="Kuo A."/>
            <person name="LaButti K."/>
            <person name="Lipzen A."/>
            <person name="Andreopoulos W."/>
            <person name="Pangilinan J."/>
            <person name="Riley R."/>
            <person name="Hundley H."/>
            <person name="Na H."/>
            <person name="Barry K."/>
            <person name="Grigoriev I.V."/>
            <person name="Stajich J.E."/>
            <person name="Kennedy P.G."/>
        </authorList>
    </citation>
    <scope>NUCLEOTIDE SEQUENCE</scope>
    <source>
        <strain evidence="1">FC203</strain>
    </source>
</reference>
<accession>A0AAD4DQC3</accession>
<dbReference type="RefSeq" id="XP_041217546.1">
    <property type="nucleotide sequence ID" value="XM_041363324.1"/>
</dbReference>
<dbReference type="AlphaFoldDB" id="A0AAD4DQC3"/>
<comment type="caution">
    <text evidence="1">The sequence shown here is derived from an EMBL/GenBank/DDBJ whole genome shotgun (WGS) entry which is preliminary data.</text>
</comment>
<feature type="non-terminal residue" evidence="1">
    <location>
        <position position="72"/>
    </location>
</feature>
<evidence type="ECO:0000313" key="2">
    <source>
        <dbReference type="Proteomes" id="UP001195769"/>
    </source>
</evidence>